<dbReference type="Gene3D" id="3.10.10.10">
    <property type="entry name" value="HIV Type 1 Reverse Transcriptase, subunit A, domain 1"/>
    <property type="match status" value="1"/>
</dbReference>
<dbReference type="Proteomes" id="UP000614334">
    <property type="component" value="Unassembled WGS sequence"/>
</dbReference>
<keyword evidence="1" id="KW-1133">Transmembrane helix</keyword>
<sequence>MTNAKSRALKQHIDEELATGKIHPSTSSAGALVMFVKKANGSLQLVVDYRKLNDVTHKNVYLLPRQDNLMAKLQHAKMFTKLDLRWGYNNVQIKEGDKWKTSFRTKYGLFEYLVMPFGLTNALAAFQHFMNNLFRDLINVTVVI</sequence>
<comment type="caution">
    <text evidence="3">The sequence shown here is derived from an EMBL/GenBank/DDBJ whole genome shotgun (WGS) entry which is preliminary data.</text>
</comment>
<dbReference type="AlphaFoldDB" id="A0A8H7I3B6"/>
<evidence type="ECO:0000256" key="1">
    <source>
        <dbReference type="SAM" id="Phobius"/>
    </source>
</evidence>
<evidence type="ECO:0000313" key="3">
    <source>
        <dbReference type="EMBL" id="KAF8747843.1"/>
    </source>
</evidence>
<protein>
    <recommendedName>
        <fullName evidence="2">Reverse transcriptase domain-containing protein</fullName>
    </recommendedName>
</protein>
<dbReference type="InterPro" id="IPR043128">
    <property type="entry name" value="Rev_trsase/Diguanyl_cyclase"/>
</dbReference>
<dbReference type="PANTHER" id="PTHR24559:SF440">
    <property type="entry name" value="RIBONUCLEASE H"/>
    <property type="match status" value="1"/>
</dbReference>
<dbReference type="EMBL" id="JACYCF010000057">
    <property type="protein sequence ID" value="KAF8747843.1"/>
    <property type="molecule type" value="Genomic_DNA"/>
</dbReference>
<name>A0A8H7I3B6_9AGAM</name>
<dbReference type="PANTHER" id="PTHR24559">
    <property type="entry name" value="TRANSPOSON TY3-I GAG-POL POLYPROTEIN"/>
    <property type="match status" value="1"/>
</dbReference>
<dbReference type="InterPro" id="IPR053134">
    <property type="entry name" value="RNA-dir_DNA_polymerase"/>
</dbReference>
<reference evidence="3" key="1">
    <citation type="submission" date="2020-09" db="EMBL/GenBank/DDBJ databases">
        <title>Comparative genome analyses of four rice-infecting Rhizoctonia solani isolates reveal extensive enrichment of homogalacturonan modification genes.</title>
        <authorList>
            <person name="Lee D.-Y."/>
            <person name="Jeon J."/>
            <person name="Kim K.-T."/>
            <person name="Cheong K."/>
            <person name="Song H."/>
            <person name="Choi G."/>
            <person name="Ko J."/>
            <person name="Opiyo S.O."/>
            <person name="Zuo S."/>
            <person name="Madhav S."/>
            <person name="Lee Y.-H."/>
            <person name="Wang G.-L."/>
        </authorList>
    </citation>
    <scope>NUCLEOTIDE SEQUENCE</scope>
    <source>
        <strain evidence="3">AG1-IA B2</strain>
    </source>
</reference>
<keyword evidence="1" id="KW-0812">Transmembrane</keyword>
<accession>A0A8H7I3B6</accession>
<feature type="transmembrane region" description="Helical" evidence="1">
    <location>
        <begin position="109"/>
        <end position="130"/>
    </location>
</feature>
<gene>
    <name evidence="3" type="ORF">RHS01_11236</name>
</gene>
<dbReference type="Pfam" id="PF00078">
    <property type="entry name" value="RVT_1"/>
    <property type="match status" value="1"/>
</dbReference>
<keyword evidence="1" id="KW-0472">Membrane</keyword>
<feature type="domain" description="Reverse transcriptase" evidence="2">
    <location>
        <begin position="36"/>
        <end position="139"/>
    </location>
</feature>
<dbReference type="Gene3D" id="3.30.70.270">
    <property type="match status" value="1"/>
</dbReference>
<dbReference type="CDD" id="cd01647">
    <property type="entry name" value="RT_LTR"/>
    <property type="match status" value="1"/>
</dbReference>
<evidence type="ECO:0000259" key="2">
    <source>
        <dbReference type="Pfam" id="PF00078"/>
    </source>
</evidence>
<dbReference type="SUPFAM" id="SSF56672">
    <property type="entry name" value="DNA/RNA polymerases"/>
    <property type="match status" value="1"/>
</dbReference>
<dbReference type="InterPro" id="IPR043502">
    <property type="entry name" value="DNA/RNA_pol_sf"/>
</dbReference>
<proteinExistence type="predicted"/>
<evidence type="ECO:0000313" key="4">
    <source>
        <dbReference type="Proteomes" id="UP000614334"/>
    </source>
</evidence>
<organism evidence="3 4">
    <name type="scientific">Rhizoctonia solani</name>
    <dbReference type="NCBI Taxonomy" id="456999"/>
    <lineage>
        <taxon>Eukaryota</taxon>
        <taxon>Fungi</taxon>
        <taxon>Dikarya</taxon>
        <taxon>Basidiomycota</taxon>
        <taxon>Agaricomycotina</taxon>
        <taxon>Agaricomycetes</taxon>
        <taxon>Cantharellales</taxon>
        <taxon>Ceratobasidiaceae</taxon>
        <taxon>Rhizoctonia</taxon>
    </lineage>
</organism>
<dbReference type="InterPro" id="IPR000477">
    <property type="entry name" value="RT_dom"/>
</dbReference>